<keyword evidence="3" id="KW-1185">Reference proteome</keyword>
<gene>
    <name evidence="2" type="ORF">BPOR_0149g00060</name>
</gene>
<dbReference type="EMBL" id="PQXO01000149">
    <property type="protein sequence ID" value="TGO88652.1"/>
    <property type="molecule type" value="Genomic_DNA"/>
</dbReference>
<name>A0A4Z1KVT6_9HELO</name>
<proteinExistence type="predicted"/>
<organism evidence="2 3">
    <name type="scientific">Botrytis porri</name>
    <dbReference type="NCBI Taxonomy" id="87229"/>
    <lineage>
        <taxon>Eukaryota</taxon>
        <taxon>Fungi</taxon>
        <taxon>Dikarya</taxon>
        <taxon>Ascomycota</taxon>
        <taxon>Pezizomycotina</taxon>
        <taxon>Leotiomycetes</taxon>
        <taxon>Helotiales</taxon>
        <taxon>Sclerotiniaceae</taxon>
        <taxon>Botrytis</taxon>
    </lineage>
</organism>
<dbReference type="AlphaFoldDB" id="A0A4Z1KVT6"/>
<evidence type="ECO:0000313" key="2">
    <source>
        <dbReference type="EMBL" id="TGO88652.1"/>
    </source>
</evidence>
<evidence type="ECO:0000256" key="1">
    <source>
        <dbReference type="SAM" id="MobiDB-lite"/>
    </source>
</evidence>
<feature type="region of interest" description="Disordered" evidence="1">
    <location>
        <begin position="255"/>
        <end position="282"/>
    </location>
</feature>
<protein>
    <submittedName>
        <fullName evidence="2">Uncharacterized protein</fullName>
    </submittedName>
</protein>
<feature type="region of interest" description="Disordered" evidence="1">
    <location>
        <begin position="193"/>
        <end position="218"/>
    </location>
</feature>
<dbReference type="Proteomes" id="UP000297280">
    <property type="component" value="Unassembled WGS sequence"/>
</dbReference>
<evidence type="ECO:0000313" key="3">
    <source>
        <dbReference type="Proteomes" id="UP000297280"/>
    </source>
</evidence>
<accession>A0A4Z1KVT6</accession>
<reference evidence="2 3" key="1">
    <citation type="submission" date="2017-12" db="EMBL/GenBank/DDBJ databases">
        <title>Comparative genomics of Botrytis spp.</title>
        <authorList>
            <person name="Valero-Jimenez C.A."/>
            <person name="Tapia P."/>
            <person name="Veloso J."/>
            <person name="Silva-Moreno E."/>
            <person name="Staats M."/>
            <person name="Valdes J.H."/>
            <person name="Van Kan J.A.L."/>
        </authorList>
    </citation>
    <scope>NUCLEOTIDE SEQUENCE [LARGE SCALE GENOMIC DNA]</scope>
    <source>
        <strain evidence="2 3">MUCL3349</strain>
    </source>
</reference>
<dbReference type="OrthoDB" id="3539733at2759"/>
<comment type="caution">
    <text evidence="2">The sequence shown here is derived from an EMBL/GenBank/DDBJ whole genome shotgun (WGS) entry which is preliminary data.</text>
</comment>
<sequence>MDQPQERRYSFQTRIFRNSGGKADYIPGMPTMYITSGYVFETVATFVNRYNTSKRHWEYLARAESFKDSPVTKDNLCELGQLTIPAGVNKHSWIKPSEDWFKERPDIYEYWVSKMKSFRGGEEIIEAEALSDAFRNDPDSTFIHVTKHEIGKNLYILEPTLGNGPSQPVLPPSRAQQSVQPSLKTAGFLLAKPNRTPDLQRHSKLNVDPINPNTSSSISQLSMTNRASQLLPRSNGNQQIVQQIVHSAANTTGFSSATPVQIHHRRNRSRFSDDPIDSDTSF</sequence>